<evidence type="ECO:0000256" key="2">
    <source>
        <dbReference type="ARBA" id="ARBA00004742"/>
    </source>
</evidence>
<gene>
    <name evidence="14" type="ORF">SAMN05421804_101492</name>
</gene>
<evidence type="ECO:0000256" key="8">
    <source>
        <dbReference type="ARBA" id="ARBA00023014"/>
    </source>
</evidence>
<dbReference type="EMBL" id="FNDZ01000001">
    <property type="protein sequence ID" value="SDI02336.1"/>
    <property type="molecule type" value="Genomic_DNA"/>
</dbReference>
<evidence type="ECO:0000256" key="9">
    <source>
        <dbReference type="ARBA" id="ARBA00023239"/>
    </source>
</evidence>
<evidence type="ECO:0000313" key="14">
    <source>
        <dbReference type="EMBL" id="SDI02336.1"/>
    </source>
</evidence>
<dbReference type="InterPro" id="IPR004642">
    <property type="entry name" value="Ser_deHydtase_asu"/>
</dbReference>
<dbReference type="NCBIfam" id="TIGR00718">
    <property type="entry name" value="sda_alpha"/>
    <property type="match status" value="1"/>
</dbReference>
<dbReference type="GO" id="GO:0003941">
    <property type="term" value="F:L-serine ammonia-lyase activity"/>
    <property type="evidence" value="ECO:0007669"/>
    <property type="project" value="UniProtKB-UniRule"/>
</dbReference>
<dbReference type="PANTHER" id="PTHR30182:SF1">
    <property type="entry name" value="L-SERINE DEHYDRATASE 1"/>
    <property type="match status" value="1"/>
</dbReference>
<sequence length="315" mass="32950">MNIKNGKEMLRRCSEENLSIGEFTLKQEMEESGLSYEEVYGRMVENLRVMEFSTTKGVGEKVISVSGLIGGDAYRMGKYLDKGQSVSGRVMVKAMSYALSCSEVNASMGKIVACPTAGACGILPAVIMTMKEEHKVEEKDLIMGLFASAGVGAIIAQNATISGAEGGCQAECGSAAAMAAAAVVEMMGGTPEMCLNAGAIVFKNTLGLVCDPIAGLVEVPCAKRNAAGAVSAITAADMTLAGVVSRIPFDDTVAAMYSIGKAMPEALRETGIGGLAGTKTGKKLKKEIFGSKNGKAKNKMNDDTFDSDKEEKEEE</sequence>
<organism evidence="14 15">
    <name type="scientific">Proteiniclasticum ruminis</name>
    <dbReference type="NCBI Taxonomy" id="398199"/>
    <lineage>
        <taxon>Bacteria</taxon>
        <taxon>Bacillati</taxon>
        <taxon>Bacillota</taxon>
        <taxon>Clostridia</taxon>
        <taxon>Eubacteriales</taxon>
        <taxon>Clostridiaceae</taxon>
        <taxon>Proteiniclasticum</taxon>
    </lineage>
</organism>
<feature type="region of interest" description="Disordered" evidence="12">
    <location>
        <begin position="287"/>
        <end position="315"/>
    </location>
</feature>
<dbReference type="InterPro" id="IPR005130">
    <property type="entry name" value="Ser_deHydtase-like_asu"/>
</dbReference>
<keyword evidence="4 11" id="KW-0312">Gluconeogenesis</keyword>
<evidence type="ECO:0000256" key="1">
    <source>
        <dbReference type="ARBA" id="ARBA00001966"/>
    </source>
</evidence>
<dbReference type="RefSeq" id="WP_074542580.1">
    <property type="nucleotide sequence ID" value="NZ_FNDZ01000001.1"/>
</dbReference>
<evidence type="ECO:0000259" key="13">
    <source>
        <dbReference type="Pfam" id="PF03313"/>
    </source>
</evidence>
<accession>A0A1G8H6T7</accession>
<proteinExistence type="inferred from homology"/>
<evidence type="ECO:0000256" key="3">
    <source>
        <dbReference type="ARBA" id="ARBA00008636"/>
    </source>
</evidence>
<keyword evidence="9 11" id="KW-0456">Lyase</keyword>
<evidence type="ECO:0000256" key="11">
    <source>
        <dbReference type="RuleBase" id="RU366059"/>
    </source>
</evidence>
<reference evidence="14 15" key="1">
    <citation type="submission" date="2016-10" db="EMBL/GenBank/DDBJ databases">
        <authorList>
            <person name="de Groot N.N."/>
        </authorList>
    </citation>
    <scope>NUCLEOTIDE SEQUENCE [LARGE SCALE GENOMIC DNA]</scope>
    <source>
        <strain evidence="14 15">CGMCC 1.5058</strain>
    </source>
</reference>
<keyword evidence="5 11" id="KW-0004">4Fe-4S</keyword>
<keyword evidence="8 11" id="KW-0411">Iron-sulfur</keyword>
<evidence type="ECO:0000256" key="12">
    <source>
        <dbReference type="SAM" id="MobiDB-lite"/>
    </source>
</evidence>
<comment type="pathway">
    <text evidence="2">Carbohydrate biosynthesis; gluconeogenesis.</text>
</comment>
<comment type="cofactor">
    <cofactor evidence="1 11">
        <name>[4Fe-4S] cluster</name>
        <dbReference type="ChEBI" id="CHEBI:49883"/>
    </cofactor>
</comment>
<dbReference type="EC" id="4.3.1.17" evidence="11"/>
<feature type="compositionally biased region" description="Basic and acidic residues" evidence="12">
    <location>
        <begin position="299"/>
        <end position="315"/>
    </location>
</feature>
<dbReference type="AlphaFoldDB" id="A0A1G8H6T7"/>
<dbReference type="InterPro" id="IPR051318">
    <property type="entry name" value="Fe-S_L-Ser"/>
</dbReference>
<comment type="catalytic activity">
    <reaction evidence="10 11">
        <text>L-serine = pyruvate + NH4(+)</text>
        <dbReference type="Rhea" id="RHEA:19169"/>
        <dbReference type="ChEBI" id="CHEBI:15361"/>
        <dbReference type="ChEBI" id="CHEBI:28938"/>
        <dbReference type="ChEBI" id="CHEBI:33384"/>
        <dbReference type="EC" id="4.3.1.17"/>
    </reaction>
</comment>
<keyword evidence="7 11" id="KW-0408">Iron</keyword>
<evidence type="ECO:0000256" key="4">
    <source>
        <dbReference type="ARBA" id="ARBA00022432"/>
    </source>
</evidence>
<evidence type="ECO:0000256" key="7">
    <source>
        <dbReference type="ARBA" id="ARBA00023004"/>
    </source>
</evidence>
<evidence type="ECO:0000256" key="6">
    <source>
        <dbReference type="ARBA" id="ARBA00022723"/>
    </source>
</evidence>
<dbReference type="Pfam" id="PF03313">
    <property type="entry name" value="SDH_alpha"/>
    <property type="match status" value="1"/>
</dbReference>
<evidence type="ECO:0000256" key="10">
    <source>
        <dbReference type="ARBA" id="ARBA00049406"/>
    </source>
</evidence>
<feature type="domain" description="Serine dehydratase-like alpha subunit" evidence="13">
    <location>
        <begin position="15"/>
        <end position="276"/>
    </location>
</feature>
<dbReference type="GO" id="GO:0006094">
    <property type="term" value="P:gluconeogenesis"/>
    <property type="evidence" value="ECO:0007669"/>
    <property type="project" value="UniProtKB-KW"/>
</dbReference>
<dbReference type="Proteomes" id="UP000183255">
    <property type="component" value="Unassembled WGS sequence"/>
</dbReference>
<comment type="similarity">
    <text evidence="3 11">Belongs to the iron-sulfur dependent L-serine dehydratase family.</text>
</comment>
<dbReference type="GO" id="GO:0046872">
    <property type="term" value="F:metal ion binding"/>
    <property type="evidence" value="ECO:0007669"/>
    <property type="project" value="UniProtKB-KW"/>
</dbReference>
<evidence type="ECO:0000256" key="5">
    <source>
        <dbReference type="ARBA" id="ARBA00022485"/>
    </source>
</evidence>
<keyword evidence="6 11" id="KW-0479">Metal-binding</keyword>
<protein>
    <recommendedName>
        <fullName evidence="11">L-serine dehydratase</fullName>
        <ecNumber evidence="11">4.3.1.17</ecNumber>
    </recommendedName>
</protein>
<dbReference type="PANTHER" id="PTHR30182">
    <property type="entry name" value="L-SERINE DEHYDRATASE"/>
    <property type="match status" value="1"/>
</dbReference>
<dbReference type="GO" id="GO:0051539">
    <property type="term" value="F:4 iron, 4 sulfur cluster binding"/>
    <property type="evidence" value="ECO:0007669"/>
    <property type="project" value="UniProtKB-UniRule"/>
</dbReference>
<name>A0A1G8H6T7_9CLOT</name>
<evidence type="ECO:0000313" key="15">
    <source>
        <dbReference type="Proteomes" id="UP000183255"/>
    </source>
</evidence>